<reference evidence="2" key="1">
    <citation type="submission" date="2017-11" db="EMBL/GenBank/DDBJ databases">
        <authorList>
            <person name="Lima N.C."/>
            <person name="Parody-Merino A.M."/>
            <person name="Battley P.F."/>
            <person name="Fidler A.E."/>
            <person name="Prosdocimi F."/>
        </authorList>
    </citation>
    <scope>NUCLEOTIDE SEQUENCE [LARGE SCALE GENOMIC DNA]</scope>
</reference>
<keyword evidence="2" id="KW-1185">Reference proteome</keyword>
<evidence type="ECO:0000313" key="1">
    <source>
        <dbReference type="EMBL" id="PKU42480.1"/>
    </source>
</evidence>
<protein>
    <recommendedName>
        <fullName evidence="3">Rna-directed dna polymerase from mobile element jockey-like</fullName>
    </recommendedName>
</protein>
<reference evidence="2" key="2">
    <citation type="submission" date="2017-12" db="EMBL/GenBank/DDBJ databases">
        <title>Genome sequence of the Bar-tailed Godwit (Limosa lapponica baueri).</title>
        <authorList>
            <person name="Lima N.C.B."/>
            <person name="Parody-Merino A.M."/>
            <person name="Battley P.F."/>
            <person name="Fidler A.E."/>
            <person name="Prosdocimi F."/>
        </authorList>
    </citation>
    <scope>NUCLEOTIDE SEQUENCE [LARGE SCALE GENOMIC DNA]</scope>
</reference>
<dbReference type="AlphaFoldDB" id="A0A2I0U8U7"/>
<proteinExistence type="predicted"/>
<evidence type="ECO:0008006" key="3">
    <source>
        <dbReference type="Google" id="ProtNLM"/>
    </source>
</evidence>
<organism evidence="1 2">
    <name type="scientific">Limosa lapponica baueri</name>
    <dbReference type="NCBI Taxonomy" id="1758121"/>
    <lineage>
        <taxon>Eukaryota</taxon>
        <taxon>Metazoa</taxon>
        <taxon>Chordata</taxon>
        <taxon>Craniata</taxon>
        <taxon>Vertebrata</taxon>
        <taxon>Euteleostomi</taxon>
        <taxon>Archelosauria</taxon>
        <taxon>Archosauria</taxon>
        <taxon>Dinosauria</taxon>
        <taxon>Saurischia</taxon>
        <taxon>Theropoda</taxon>
        <taxon>Coelurosauria</taxon>
        <taxon>Aves</taxon>
        <taxon>Neognathae</taxon>
        <taxon>Neoaves</taxon>
        <taxon>Charadriiformes</taxon>
        <taxon>Scolopacidae</taxon>
        <taxon>Limosa</taxon>
    </lineage>
</organism>
<name>A0A2I0U8U7_LIMLA</name>
<dbReference type="EMBL" id="KZ505991">
    <property type="protein sequence ID" value="PKU42480.1"/>
    <property type="molecule type" value="Genomic_DNA"/>
</dbReference>
<dbReference type="OrthoDB" id="419189at2759"/>
<dbReference type="Proteomes" id="UP000233556">
    <property type="component" value="Unassembled WGS sequence"/>
</dbReference>
<gene>
    <name evidence="1" type="ORF">llap_7210</name>
</gene>
<accession>A0A2I0U8U7</accession>
<sequence>MEMIRALVHLSYEERLRDLGLFSLEKRRPRGHLINAYDYLKGGCREDGARLFSMVPSNRTRGNGHKLGHRKFHLNIRKKFFALRVTEHWNRLPREIVESPLEIFKTCLDACLSNLL</sequence>
<evidence type="ECO:0000313" key="2">
    <source>
        <dbReference type="Proteomes" id="UP000233556"/>
    </source>
</evidence>